<feature type="compositionally biased region" description="Basic residues" evidence="1">
    <location>
        <begin position="162"/>
        <end position="171"/>
    </location>
</feature>
<dbReference type="Pfam" id="PF02201">
    <property type="entry name" value="SWIB"/>
    <property type="match status" value="1"/>
</dbReference>
<feature type="region of interest" description="Disordered" evidence="1">
    <location>
        <begin position="27"/>
        <end position="54"/>
    </location>
</feature>
<dbReference type="CDD" id="cd10567">
    <property type="entry name" value="SWIB-MDM2_like"/>
    <property type="match status" value="1"/>
</dbReference>
<sequence length="291" mass="31864">LAQQEAAIRKEPAKNRDGQFDIWASIQSKEEAGAGDPPAPYVHPLVRRSRSSLSQRSLEICTESLGSETGSDGTFSSDHMDGYFSTCKALAVEELVEAAPEVVEHVDMGAQEEEEEEEESEEEKKPKKRGAPPKKAPAKRKKGSDSESEDEDEASDEEYSPKKKASPKKGGKAAAAAKKSKGSDDSDDDWKQPKKKAAAKKAAGGGAKKGGGGGFTKVYNLSPELAAVVGSDTMARPEVVKKVWAVIKERNLYDPKNKQFAICDDQMMKVFKVKRFRTFGMMKYLKEHFLD</sequence>
<feature type="compositionally biased region" description="Basic residues" evidence="1">
    <location>
        <begin position="126"/>
        <end position="142"/>
    </location>
</feature>
<dbReference type="AlphaFoldDB" id="A0A1D1Y345"/>
<dbReference type="InterPro" id="IPR036885">
    <property type="entry name" value="SWIB_MDM2_dom_sf"/>
</dbReference>
<feature type="compositionally biased region" description="Acidic residues" evidence="1">
    <location>
        <begin position="146"/>
        <end position="158"/>
    </location>
</feature>
<feature type="domain" description="DM2" evidence="2">
    <location>
        <begin position="214"/>
        <end position="291"/>
    </location>
</feature>
<dbReference type="InterPro" id="IPR003121">
    <property type="entry name" value="SWIB_MDM2_domain"/>
</dbReference>
<dbReference type="PANTHER" id="PTHR13844">
    <property type="entry name" value="SWI/SNF-RELATED MATRIX-ASSOCIATED ACTIN-DEPENDENT REGULATOR OF CHROMATIN SUBFAMILY D"/>
    <property type="match status" value="1"/>
</dbReference>
<dbReference type="EMBL" id="GDJX01018871">
    <property type="protein sequence ID" value="JAT49065.1"/>
    <property type="molecule type" value="Transcribed_RNA"/>
</dbReference>
<evidence type="ECO:0000313" key="3">
    <source>
        <dbReference type="EMBL" id="JAT49065.1"/>
    </source>
</evidence>
<feature type="region of interest" description="Disordered" evidence="1">
    <location>
        <begin position="100"/>
        <end position="215"/>
    </location>
</feature>
<dbReference type="SUPFAM" id="SSF47592">
    <property type="entry name" value="SWIB/MDM2 domain"/>
    <property type="match status" value="1"/>
</dbReference>
<organism evidence="3">
    <name type="scientific">Anthurium amnicola</name>
    <dbReference type="NCBI Taxonomy" id="1678845"/>
    <lineage>
        <taxon>Eukaryota</taxon>
        <taxon>Viridiplantae</taxon>
        <taxon>Streptophyta</taxon>
        <taxon>Embryophyta</taxon>
        <taxon>Tracheophyta</taxon>
        <taxon>Spermatophyta</taxon>
        <taxon>Magnoliopsida</taxon>
        <taxon>Liliopsida</taxon>
        <taxon>Araceae</taxon>
        <taxon>Pothoideae</taxon>
        <taxon>Potheae</taxon>
        <taxon>Anthurium</taxon>
    </lineage>
</organism>
<feature type="compositionally biased region" description="Acidic residues" evidence="1">
    <location>
        <begin position="110"/>
        <end position="121"/>
    </location>
</feature>
<gene>
    <name evidence="3" type="primary">spp27_7</name>
    <name evidence="3" type="ORF">g.31253</name>
</gene>
<evidence type="ECO:0000256" key="1">
    <source>
        <dbReference type="SAM" id="MobiDB-lite"/>
    </source>
</evidence>
<dbReference type="PROSITE" id="PS51925">
    <property type="entry name" value="SWIB_MDM2"/>
    <property type="match status" value="1"/>
</dbReference>
<dbReference type="SMART" id="SM00151">
    <property type="entry name" value="SWIB"/>
    <property type="match status" value="1"/>
</dbReference>
<feature type="compositionally biased region" description="Gly residues" evidence="1">
    <location>
        <begin position="203"/>
        <end position="215"/>
    </location>
</feature>
<feature type="non-terminal residue" evidence="3">
    <location>
        <position position="1"/>
    </location>
</feature>
<reference evidence="3" key="1">
    <citation type="submission" date="2015-07" db="EMBL/GenBank/DDBJ databases">
        <title>Transcriptome Assembly of Anthurium amnicola.</title>
        <authorList>
            <person name="Suzuki J."/>
        </authorList>
    </citation>
    <scope>NUCLEOTIDE SEQUENCE</scope>
</reference>
<feature type="compositionally biased region" description="Basic and acidic residues" evidence="1">
    <location>
        <begin position="181"/>
        <end position="192"/>
    </location>
</feature>
<name>A0A1D1Y345_9ARAE</name>
<protein>
    <submittedName>
        <fullName evidence="3">Upstream activation factor subunit spp27</fullName>
    </submittedName>
</protein>
<accession>A0A1D1Y345</accession>
<evidence type="ECO:0000259" key="2">
    <source>
        <dbReference type="PROSITE" id="PS51925"/>
    </source>
</evidence>
<proteinExistence type="predicted"/>
<dbReference type="InterPro" id="IPR019835">
    <property type="entry name" value="SWIB_domain"/>
</dbReference>
<dbReference type="Gene3D" id="1.10.245.10">
    <property type="entry name" value="SWIB/MDM2 domain"/>
    <property type="match status" value="1"/>
</dbReference>